<evidence type="ECO:0000313" key="1">
    <source>
        <dbReference type="EMBL" id="MFB9149531.1"/>
    </source>
</evidence>
<organism evidence="1 2">
    <name type="scientific">Roseovarius ramblicola</name>
    <dbReference type="NCBI Taxonomy" id="2022336"/>
    <lineage>
        <taxon>Bacteria</taxon>
        <taxon>Pseudomonadati</taxon>
        <taxon>Pseudomonadota</taxon>
        <taxon>Alphaproteobacteria</taxon>
        <taxon>Rhodobacterales</taxon>
        <taxon>Roseobacteraceae</taxon>
        <taxon>Roseovarius</taxon>
    </lineage>
</organism>
<dbReference type="EMBL" id="JBHMEC010000011">
    <property type="protein sequence ID" value="MFB9149531.1"/>
    <property type="molecule type" value="Genomic_DNA"/>
</dbReference>
<dbReference type="InterPro" id="IPR010633">
    <property type="entry name" value="Phage_lambda_GpZ"/>
</dbReference>
<protein>
    <submittedName>
        <fullName evidence="1">Phage tail protein</fullName>
    </submittedName>
</protein>
<proteinExistence type="predicted"/>
<comment type="caution">
    <text evidence="1">The sequence shown here is derived from an EMBL/GenBank/DDBJ whole genome shotgun (WGS) entry which is preliminary data.</text>
</comment>
<accession>A0ABV5I0C4</accession>
<dbReference type="Pfam" id="PF06763">
    <property type="entry name" value="Minor_tail_Z"/>
    <property type="match status" value="1"/>
</dbReference>
<dbReference type="RefSeq" id="WP_377068540.1">
    <property type="nucleotide sequence ID" value="NZ_JBHMEC010000011.1"/>
</dbReference>
<dbReference type="Proteomes" id="UP001589670">
    <property type="component" value="Unassembled WGS sequence"/>
</dbReference>
<reference evidence="1 2" key="1">
    <citation type="submission" date="2024-09" db="EMBL/GenBank/DDBJ databases">
        <authorList>
            <person name="Sun Q."/>
            <person name="Mori K."/>
        </authorList>
    </citation>
    <scope>NUCLEOTIDE SEQUENCE [LARGE SCALE GENOMIC DNA]</scope>
    <source>
        <strain evidence="1 2">CECT 9424</strain>
    </source>
</reference>
<gene>
    <name evidence="1" type="ORF">ACFFU4_07175</name>
</gene>
<sequence>MIGLTFDQGEMQRIAREFDASEKDLRRAYARALSRTARKMRTQARKALREGLDLRAASILKARLRLARMRPRGKKIGAARLWVGANDLPATAFKGRPRQTATGARVGGREFPGAFVGTSADSGKRMVFRRAGRSRLPIFRETVPVQDEVNAVLEGEVFDDMADAFMAAFRAEVRARTIYGVG</sequence>
<name>A0ABV5I0C4_9RHOB</name>
<evidence type="ECO:0000313" key="2">
    <source>
        <dbReference type="Proteomes" id="UP001589670"/>
    </source>
</evidence>
<keyword evidence="2" id="KW-1185">Reference proteome</keyword>